<accession>A0A2K9EMZ3</accession>
<gene>
    <name evidence="2" type="ORF">CUV01_00420</name>
</gene>
<dbReference type="Gene3D" id="3.40.50.300">
    <property type="entry name" value="P-loop containing nucleotide triphosphate hydrolases"/>
    <property type="match status" value="1"/>
</dbReference>
<dbReference type="Proteomes" id="UP000233742">
    <property type="component" value="Chromosome"/>
</dbReference>
<feature type="domain" description="AAA+ ATPase" evidence="1">
    <location>
        <begin position="53"/>
        <end position="168"/>
    </location>
</feature>
<evidence type="ECO:0000313" key="3">
    <source>
        <dbReference type="Proteomes" id="UP000233742"/>
    </source>
</evidence>
<name>A0A2K9EMZ3_9RHOB</name>
<evidence type="ECO:0000313" key="2">
    <source>
        <dbReference type="EMBL" id="AUH32066.1"/>
    </source>
</evidence>
<reference evidence="2 3" key="1">
    <citation type="submission" date="2017-12" db="EMBL/GenBank/DDBJ databases">
        <authorList>
            <person name="Hurst M.R.H."/>
        </authorList>
    </citation>
    <scope>NUCLEOTIDE SEQUENCE [LARGE SCALE GENOMIC DNA]</scope>
    <source>
        <strain evidence="2 3">BM15</strain>
    </source>
</reference>
<dbReference type="Pfam" id="PF13481">
    <property type="entry name" value="AAA_25"/>
    <property type="match status" value="1"/>
</dbReference>
<keyword evidence="3" id="KW-1185">Reference proteome</keyword>
<dbReference type="InterPro" id="IPR003593">
    <property type="entry name" value="AAA+_ATPase"/>
</dbReference>
<organism evidence="2 3">
    <name type="scientific">Paracoccus tegillarcae</name>
    <dbReference type="NCBI Taxonomy" id="1529068"/>
    <lineage>
        <taxon>Bacteria</taxon>
        <taxon>Pseudomonadati</taxon>
        <taxon>Pseudomonadota</taxon>
        <taxon>Alphaproteobacteria</taxon>
        <taxon>Rhodobacterales</taxon>
        <taxon>Paracoccaceae</taxon>
        <taxon>Paracoccus</taxon>
    </lineage>
</organism>
<dbReference type="RefSeq" id="WP_101458745.1">
    <property type="nucleotide sequence ID" value="NZ_CP025408.1"/>
</dbReference>
<dbReference type="OrthoDB" id="1496333at2"/>
<evidence type="ECO:0000259" key="1">
    <source>
        <dbReference type="SMART" id="SM00382"/>
    </source>
</evidence>
<dbReference type="KEGG" id="paro:CUV01_00420"/>
<sequence>MNEFANLDRVAAQYDNPYTENPDPRLSRFFPASDLAGKPVPSREWLVRDLVPSGTVTLLGGDGGTGKSLLALQLACAVASGGKWMGRAVSSGGALFISAEDDTAELHRRLNDVVQADGLRFDDLDRLTMRSLAGEDALLAMQDGKTGALHPSALFAEIDKRTDEERPALVVLDTLADLFPGNENDRAQARQFVGILRGLAIRHDCAVLLLAHPSLSGLNSGSGTSGSTAWNNSVRSRLYLERVMQDGYEANPDARILSTKKANYSTTGGEICMTWRAGVFVADESETGLDRMAASARSERVFLKLLGLLTAQGRRVNTGGGQTYAPTVFSNHPEAEGVNKRAFRSAMETLLAAGKIRLAEDGPPSKRRQFLEAVE</sequence>
<dbReference type="InterPro" id="IPR027417">
    <property type="entry name" value="P-loop_NTPase"/>
</dbReference>
<dbReference type="SMART" id="SM00382">
    <property type="entry name" value="AAA"/>
    <property type="match status" value="1"/>
</dbReference>
<dbReference type="SUPFAM" id="SSF52540">
    <property type="entry name" value="P-loop containing nucleoside triphosphate hydrolases"/>
    <property type="match status" value="1"/>
</dbReference>
<protein>
    <submittedName>
        <fullName evidence="2">ATPase</fullName>
    </submittedName>
</protein>
<proteinExistence type="predicted"/>
<dbReference type="EMBL" id="CP025408">
    <property type="protein sequence ID" value="AUH32066.1"/>
    <property type="molecule type" value="Genomic_DNA"/>
</dbReference>
<dbReference type="AlphaFoldDB" id="A0A2K9EMZ3"/>